<evidence type="ECO:0000313" key="3">
    <source>
        <dbReference type="Proteomes" id="UP000270094"/>
    </source>
</evidence>
<gene>
    <name evidence="2" type="ORF">SVUK_LOCUS12512</name>
</gene>
<accession>A0A3P7JH06</accession>
<evidence type="ECO:0000256" key="1">
    <source>
        <dbReference type="SAM" id="MobiDB-lite"/>
    </source>
</evidence>
<feature type="compositionally biased region" description="Polar residues" evidence="1">
    <location>
        <begin position="44"/>
        <end position="63"/>
    </location>
</feature>
<evidence type="ECO:0000313" key="2">
    <source>
        <dbReference type="EMBL" id="VDM77514.1"/>
    </source>
</evidence>
<keyword evidence="3" id="KW-1185">Reference proteome</keyword>
<protein>
    <submittedName>
        <fullName evidence="2">Uncharacterized protein</fullName>
    </submittedName>
</protein>
<dbReference type="Proteomes" id="UP000270094">
    <property type="component" value="Unassembled WGS sequence"/>
</dbReference>
<organism evidence="2 3">
    <name type="scientific">Strongylus vulgaris</name>
    <name type="common">Blood worm</name>
    <dbReference type="NCBI Taxonomy" id="40348"/>
    <lineage>
        <taxon>Eukaryota</taxon>
        <taxon>Metazoa</taxon>
        <taxon>Ecdysozoa</taxon>
        <taxon>Nematoda</taxon>
        <taxon>Chromadorea</taxon>
        <taxon>Rhabditida</taxon>
        <taxon>Rhabditina</taxon>
        <taxon>Rhabditomorpha</taxon>
        <taxon>Strongyloidea</taxon>
        <taxon>Strongylidae</taxon>
        <taxon>Strongylus</taxon>
    </lineage>
</organism>
<reference evidence="2 3" key="1">
    <citation type="submission" date="2018-11" db="EMBL/GenBank/DDBJ databases">
        <authorList>
            <consortium name="Pathogen Informatics"/>
        </authorList>
    </citation>
    <scope>NUCLEOTIDE SEQUENCE [LARGE SCALE GENOMIC DNA]</scope>
</reference>
<sequence length="78" mass="8780">MPRLPARGGVIMPTERWKAWTCRITLRRRSTGNLRIYRPGRTGQDGTETGTTRLLRPTGSQARFGNDASPKLAEQRAQ</sequence>
<dbReference type="AlphaFoldDB" id="A0A3P7JH06"/>
<dbReference type="EMBL" id="UYYB01099387">
    <property type="protein sequence ID" value="VDM77514.1"/>
    <property type="molecule type" value="Genomic_DNA"/>
</dbReference>
<name>A0A3P7JH06_STRVU</name>
<proteinExistence type="predicted"/>
<feature type="region of interest" description="Disordered" evidence="1">
    <location>
        <begin position="35"/>
        <end position="78"/>
    </location>
</feature>